<dbReference type="STRING" id="373903.Hore_06040"/>
<evidence type="ECO:0000256" key="1">
    <source>
        <dbReference type="ARBA" id="ARBA00022729"/>
    </source>
</evidence>
<keyword evidence="2" id="KW-1133">Transmembrane helix</keyword>
<dbReference type="HOGENOM" id="CLU_466745_0_0_9"/>
<dbReference type="EMBL" id="CP001098">
    <property type="protein sequence ID" value="ACL69361.1"/>
    <property type="molecule type" value="Genomic_DNA"/>
</dbReference>
<evidence type="ECO:0000256" key="2">
    <source>
        <dbReference type="SAM" id="Phobius"/>
    </source>
</evidence>
<dbReference type="InterPro" id="IPR014755">
    <property type="entry name" value="Cu-Rt/internalin_Ig-like"/>
</dbReference>
<name>B8D2D4_HALOH</name>
<dbReference type="PROSITE" id="PS00409">
    <property type="entry name" value="PROKAR_NTER_METHYL"/>
    <property type="match status" value="1"/>
</dbReference>
<dbReference type="RefSeq" id="WP_012635549.1">
    <property type="nucleotide sequence ID" value="NC_011899.1"/>
</dbReference>
<accession>B8D2D4</accession>
<keyword evidence="2" id="KW-0472">Membrane</keyword>
<dbReference type="NCBIfam" id="TIGR02532">
    <property type="entry name" value="IV_pilin_GFxxxE"/>
    <property type="match status" value="1"/>
</dbReference>
<protein>
    <submittedName>
        <fullName evidence="3">Prepilin-type N-terminal cleavage/methylation domain protein</fullName>
    </submittedName>
</protein>
<reference evidence="3 4" key="1">
    <citation type="journal article" date="2009" name="PLoS ONE">
        <title>Genome analysis of the anaerobic thermohalophilic bacterium Halothermothrix orenii.</title>
        <authorList>
            <person name="Mavromatis K."/>
            <person name="Ivanova N."/>
            <person name="Anderson I."/>
            <person name="Lykidis A."/>
            <person name="Hooper S.D."/>
            <person name="Sun H."/>
            <person name="Kunin V."/>
            <person name="Lapidus A."/>
            <person name="Hugenholtz P."/>
            <person name="Patel B."/>
            <person name="Kyrpides N.C."/>
        </authorList>
    </citation>
    <scope>NUCLEOTIDE SEQUENCE [LARGE SCALE GENOMIC DNA]</scope>
    <source>
        <strain evidence="4">H 168 / OCM 544 / DSM 9562</strain>
    </source>
</reference>
<gene>
    <name evidence="3" type="ordered locus">Hore_06040</name>
</gene>
<keyword evidence="2" id="KW-0812">Transmembrane</keyword>
<dbReference type="Proteomes" id="UP000000719">
    <property type="component" value="Chromosome"/>
</dbReference>
<dbReference type="eggNOG" id="COG4826">
    <property type="taxonomic scope" value="Bacteria"/>
</dbReference>
<organism evidence="3 4">
    <name type="scientific">Halothermothrix orenii (strain H 168 / OCM 544 / DSM 9562)</name>
    <dbReference type="NCBI Taxonomy" id="373903"/>
    <lineage>
        <taxon>Bacteria</taxon>
        <taxon>Bacillati</taxon>
        <taxon>Bacillota</taxon>
        <taxon>Clostridia</taxon>
        <taxon>Halanaerobiales</taxon>
        <taxon>Halothermotrichaceae</taxon>
        <taxon>Halothermothrix</taxon>
    </lineage>
</organism>
<feature type="transmembrane region" description="Helical" evidence="2">
    <location>
        <begin position="12"/>
        <end position="35"/>
    </location>
</feature>
<proteinExistence type="predicted"/>
<evidence type="ECO:0000313" key="4">
    <source>
        <dbReference type="Proteomes" id="UP000000719"/>
    </source>
</evidence>
<dbReference type="KEGG" id="hor:Hore_06040"/>
<dbReference type="InterPro" id="IPR012902">
    <property type="entry name" value="N_methyl_site"/>
</dbReference>
<dbReference type="Pfam" id="PF07963">
    <property type="entry name" value="N_methyl"/>
    <property type="match status" value="1"/>
</dbReference>
<keyword evidence="4" id="KW-1185">Reference proteome</keyword>
<dbReference type="Gene3D" id="2.60.40.1220">
    <property type="match status" value="1"/>
</dbReference>
<dbReference type="AlphaFoldDB" id="B8D2D4"/>
<evidence type="ECO:0000313" key="3">
    <source>
        <dbReference type="EMBL" id="ACL69361.1"/>
    </source>
</evidence>
<sequence length="584" mass="65407">MFSRFFTSNKGLTLIEILVALALVGIASTAIYGFLNFTVNNYQDGEEKIRVQDYTRLVADEITEELRGVTSARLIEDVDSSEIDSENYNYMYVKPDIDLVIKRVKNELGLIVEEKIPGVSGVKYVDQAGNVIKDFTPDYELTFFIDDDNPGVLHFNLVEVNSGFEVESAVYLINIEGDISGVTEGKMLEYTSLYDTGDPFAHLDFNKFWYEWLQENYQDEGMIGEGDYGVNFPLDGGELTLTITGSGNAAAGGAMLLKELNSDHFPEGADITSFAVVVDARNLDVGEGGYGVLLRGEVIQARDKDGEILENQYNDYGYMFQFDPGARGFVIRRIKGGFHDVENNIGASLITGNGYNTRFGAPYAPEHLVNDVFHWSGYQDWFKRYKTVIKVQTQPGGDLILRAHLIDEDGHRSDEMIFGDFNKLTLIGKYGEENIFDGRKLDYDYWSNEDVTLPGNIIGLRSWDMHNNEHTTEFYEISIAPAEPGVIDIDYDNKVITLTFDEEVIADDLSLLTGNFIITRVTNNMEFTVFSIEQGNTTRSIELNLSSALGKGTYLISYSRPASGGLADSEGNLVEDFDRYLEIN</sequence>
<keyword evidence="1" id="KW-0732">Signal</keyword>